<dbReference type="AlphaFoldDB" id="A0A1U9MDR7"/>
<sequence length="182" mass="19701">MRDDYQSGYENMDYQDPYNQQPMQPQAPLDPAVEKVRRKLMRLMIVSIGITIVLILIILAAVIYKVTSSPSDKAPASTTKTETSPVPGANADLSNQAVNAKTPAPAVPEFIKRSIALPQGTRILSQSLSNDMIALETLTPEGNTELVIYDYRQGHLVAGITVDTSPVAKQPVEEPANASPAQ</sequence>
<protein>
    <recommendedName>
        <fullName evidence="5">Fimbrial protein</fullName>
    </recommendedName>
</protein>
<reference evidence="3 4" key="1">
    <citation type="submission" date="2016-11" db="EMBL/GenBank/DDBJ databases">
        <title>Comparative genomics of Bartonella apis.</title>
        <authorList>
            <person name="Engel P."/>
        </authorList>
    </citation>
    <scope>NUCLEOTIDE SEQUENCE [LARGE SCALE GENOMIC DNA]</scope>
    <source>
        <strain evidence="3 4">BBC0178</strain>
    </source>
</reference>
<feature type="transmembrane region" description="Helical" evidence="2">
    <location>
        <begin position="43"/>
        <end position="64"/>
    </location>
</feature>
<gene>
    <name evidence="3" type="ORF">BBC0178_020410</name>
</gene>
<keyword evidence="2" id="KW-0812">Transmembrane</keyword>
<keyword evidence="4" id="KW-1185">Reference proteome</keyword>
<evidence type="ECO:0008006" key="5">
    <source>
        <dbReference type="Google" id="ProtNLM"/>
    </source>
</evidence>
<feature type="region of interest" description="Disordered" evidence="1">
    <location>
        <begin position="1"/>
        <end position="28"/>
    </location>
</feature>
<keyword evidence="2" id="KW-1133">Transmembrane helix</keyword>
<keyword evidence="2" id="KW-0472">Membrane</keyword>
<dbReference type="KEGG" id="bapa:BBC0178_020410"/>
<feature type="compositionally biased region" description="Polar residues" evidence="1">
    <location>
        <begin position="69"/>
        <end position="84"/>
    </location>
</feature>
<evidence type="ECO:0000313" key="4">
    <source>
        <dbReference type="Proteomes" id="UP000189660"/>
    </source>
</evidence>
<dbReference type="Proteomes" id="UP000189660">
    <property type="component" value="Chromosome"/>
</dbReference>
<evidence type="ECO:0000256" key="1">
    <source>
        <dbReference type="SAM" id="MobiDB-lite"/>
    </source>
</evidence>
<organism evidence="3 4">
    <name type="scientific">Bartonella apihabitans</name>
    <dbReference type="NCBI Taxonomy" id="2750929"/>
    <lineage>
        <taxon>Bacteria</taxon>
        <taxon>Pseudomonadati</taxon>
        <taxon>Pseudomonadota</taxon>
        <taxon>Alphaproteobacteria</taxon>
        <taxon>Hyphomicrobiales</taxon>
        <taxon>Bartonellaceae</taxon>
        <taxon>Bartonella</taxon>
    </lineage>
</organism>
<accession>A0A1U9MDR7</accession>
<dbReference type="OrthoDB" id="7869382at2"/>
<name>A0A1U9MDR7_9HYPH</name>
<feature type="region of interest" description="Disordered" evidence="1">
    <location>
        <begin position="69"/>
        <end position="92"/>
    </location>
</feature>
<evidence type="ECO:0000256" key="2">
    <source>
        <dbReference type="SAM" id="Phobius"/>
    </source>
</evidence>
<proteinExistence type="predicted"/>
<evidence type="ECO:0000313" key="3">
    <source>
        <dbReference type="EMBL" id="AQT43473.1"/>
    </source>
</evidence>
<dbReference type="RefSeq" id="WP_078040458.1">
    <property type="nucleotide sequence ID" value="NZ_CP015820.1"/>
</dbReference>
<dbReference type="EMBL" id="CP015820">
    <property type="protein sequence ID" value="AQT43473.1"/>
    <property type="molecule type" value="Genomic_DNA"/>
</dbReference>